<keyword evidence="1" id="KW-1133">Transmembrane helix</keyword>
<dbReference type="EMBL" id="JAPTGD010000002">
    <property type="protein sequence ID" value="MDU9693434.1"/>
    <property type="molecule type" value="Genomic_DNA"/>
</dbReference>
<accession>A0AAX6ND64</accession>
<organism evidence="2 3">
    <name type="scientific">Priestia aryabhattai</name>
    <name type="common">Bacillus aryabhattai</name>
    <dbReference type="NCBI Taxonomy" id="412384"/>
    <lineage>
        <taxon>Bacteria</taxon>
        <taxon>Bacillati</taxon>
        <taxon>Bacillota</taxon>
        <taxon>Bacilli</taxon>
        <taxon>Bacillales</taxon>
        <taxon>Bacillaceae</taxon>
        <taxon>Priestia</taxon>
    </lineage>
</organism>
<sequence length="208" mass="23681">MFKLLDWCFISISILFGAFWYSSSPTEYPFTFLGMLPFIISLSSVFSRKSNTFISGALTFVSYLAIIYLLLDILFDFTSLPSWKIAATSLGGAAFASAGRFKTDVITSALTGFWTYVFITLFNSKNINFIFDLHNPILVEKLKIVGSMMLVASIYLAIQYLLLKKRNTKAKKIANTQNKRKASYSKNKNNFKAKENNFKTNENNKYNF</sequence>
<feature type="transmembrane region" description="Helical" evidence="1">
    <location>
        <begin position="144"/>
        <end position="163"/>
    </location>
</feature>
<proteinExistence type="predicted"/>
<feature type="transmembrane region" description="Helical" evidence="1">
    <location>
        <begin position="81"/>
        <end position="98"/>
    </location>
</feature>
<dbReference type="Proteomes" id="UP001269400">
    <property type="component" value="Unassembled WGS sequence"/>
</dbReference>
<evidence type="ECO:0000256" key="1">
    <source>
        <dbReference type="SAM" id="Phobius"/>
    </source>
</evidence>
<name>A0AAX6ND64_PRIAR</name>
<gene>
    <name evidence="2" type="ORF">O0Q50_19865</name>
</gene>
<evidence type="ECO:0000313" key="2">
    <source>
        <dbReference type="EMBL" id="MDU9693434.1"/>
    </source>
</evidence>
<keyword evidence="1" id="KW-0472">Membrane</keyword>
<feature type="transmembrane region" description="Helical" evidence="1">
    <location>
        <begin position="5"/>
        <end position="22"/>
    </location>
</feature>
<reference evidence="2" key="1">
    <citation type="journal article" date="2022" name="J Environ Chem Eng">
        <title>Biodegradation of petroleum oil using a constructed nonpathogenic and heavy metal-tolerant bacterial consortium isolated from marine sponges.</title>
        <authorList>
            <person name="Dechsakulwatana C."/>
            <person name="Rungsihiranrut A."/>
            <person name="Muangchinda C."/>
            <person name="Ningthoujam R."/>
            <person name="Klankeo P."/>
            <person name="Pinyakong O."/>
        </authorList>
    </citation>
    <scope>NUCLEOTIDE SEQUENCE</scope>
    <source>
        <strain evidence="2">TL01-2</strain>
    </source>
</reference>
<evidence type="ECO:0000313" key="3">
    <source>
        <dbReference type="Proteomes" id="UP001269400"/>
    </source>
</evidence>
<dbReference type="AlphaFoldDB" id="A0AAX6ND64"/>
<comment type="caution">
    <text evidence="2">The sequence shown here is derived from an EMBL/GenBank/DDBJ whole genome shotgun (WGS) entry which is preliminary data.</text>
</comment>
<keyword evidence="1" id="KW-0812">Transmembrane</keyword>
<protein>
    <submittedName>
        <fullName evidence="2">Uncharacterized protein</fullName>
    </submittedName>
</protein>
<reference evidence="2" key="2">
    <citation type="submission" date="2022-12" db="EMBL/GenBank/DDBJ databases">
        <authorList>
            <person name="Dechsakulwatana C."/>
            <person name="Rungsihiranrut A."/>
            <person name="Muangchinda C."/>
            <person name="Ningthoujam R."/>
            <person name="Klankeo P."/>
            <person name="Pinyakong O."/>
        </authorList>
    </citation>
    <scope>NUCLEOTIDE SEQUENCE</scope>
    <source>
        <strain evidence="2">TL01-2</strain>
    </source>
</reference>
<feature type="transmembrane region" description="Helical" evidence="1">
    <location>
        <begin position="28"/>
        <end position="46"/>
    </location>
</feature>
<feature type="transmembrane region" description="Helical" evidence="1">
    <location>
        <begin position="105"/>
        <end position="124"/>
    </location>
</feature>
<dbReference type="RefSeq" id="WP_316910661.1">
    <property type="nucleotide sequence ID" value="NZ_JAPTGD010000002.1"/>
</dbReference>
<feature type="transmembrane region" description="Helical" evidence="1">
    <location>
        <begin position="53"/>
        <end position="75"/>
    </location>
</feature>